<dbReference type="CDD" id="cd02440">
    <property type="entry name" value="AdoMet_MTases"/>
    <property type="match status" value="1"/>
</dbReference>
<protein>
    <submittedName>
        <fullName evidence="5">Methyltransferase</fullName>
    </submittedName>
</protein>
<evidence type="ECO:0000256" key="2">
    <source>
        <dbReference type="ARBA" id="ARBA00022679"/>
    </source>
</evidence>
<reference evidence="5" key="1">
    <citation type="journal article" date="2014" name="Int. J. Syst. Evol. Microbiol.">
        <title>Complete genome sequence of Corynebacterium casei LMG S-19264T (=DSM 44701T), isolated from a smear-ripened cheese.</title>
        <authorList>
            <consortium name="US DOE Joint Genome Institute (JGI-PGF)"/>
            <person name="Walter F."/>
            <person name="Albersmeier A."/>
            <person name="Kalinowski J."/>
            <person name="Ruckert C."/>
        </authorList>
    </citation>
    <scope>NUCLEOTIDE SEQUENCE</scope>
    <source>
        <strain evidence="5">CGMCC 4.7278</strain>
    </source>
</reference>
<dbReference type="Proteomes" id="UP000612956">
    <property type="component" value="Unassembled WGS sequence"/>
</dbReference>
<comment type="caution">
    <text evidence="5">The sequence shown here is derived from an EMBL/GenBank/DDBJ whole genome shotgun (WGS) entry which is preliminary data.</text>
</comment>
<keyword evidence="1 5" id="KW-0489">Methyltransferase</keyword>
<sequence>MNHEHNDTHTATKYGEEFWEEFYRDRPQIWTGNPNALLVREVSDLTPGTALDLGCGEGGDAIWLAERGWKVTAVDVSPTAIERGKTRAAGLDITWAAHDLQHDFPEGTFDLVSAQFLHSPNERPNERAEILRRASQAVAVAGRLVIGSHFGMPSWATHRHDMDLPSISQTLEQLALGPNWHVEMAELIFAEAVSPEGEVGERSDSVLRIRRDS</sequence>
<dbReference type="Gene3D" id="3.40.50.150">
    <property type="entry name" value="Vaccinia Virus protein VP39"/>
    <property type="match status" value="1"/>
</dbReference>
<dbReference type="RefSeq" id="WP_188829026.1">
    <property type="nucleotide sequence ID" value="NZ_BMMW01000002.1"/>
</dbReference>
<keyword evidence="6" id="KW-1185">Reference proteome</keyword>
<dbReference type="EMBL" id="BMMW01000002">
    <property type="protein sequence ID" value="GGK51950.1"/>
    <property type="molecule type" value="Genomic_DNA"/>
</dbReference>
<dbReference type="GO" id="GO:0032259">
    <property type="term" value="P:methylation"/>
    <property type="evidence" value="ECO:0007669"/>
    <property type="project" value="UniProtKB-KW"/>
</dbReference>
<dbReference type="Pfam" id="PF13649">
    <property type="entry name" value="Methyltransf_25"/>
    <property type="match status" value="1"/>
</dbReference>
<reference evidence="5" key="2">
    <citation type="submission" date="2020-09" db="EMBL/GenBank/DDBJ databases">
        <authorList>
            <person name="Sun Q."/>
            <person name="Zhou Y."/>
        </authorList>
    </citation>
    <scope>NUCLEOTIDE SEQUENCE</scope>
    <source>
        <strain evidence="5">CGMCC 4.7278</strain>
    </source>
</reference>
<keyword evidence="3" id="KW-0949">S-adenosyl-L-methionine</keyword>
<dbReference type="PANTHER" id="PTHR43464:SF19">
    <property type="entry name" value="UBIQUINONE BIOSYNTHESIS O-METHYLTRANSFERASE, MITOCHONDRIAL"/>
    <property type="match status" value="1"/>
</dbReference>
<dbReference type="GO" id="GO:0008168">
    <property type="term" value="F:methyltransferase activity"/>
    <property type="evidence" value="ECO:0007669"/>
    <property type="project" value="UniProtKB-KW"/>
</dbReference>
<evidence type="ECO:0000256" key="1">
    <source>
        <dbReference type="ARBA" id="ARBA00022603"/>
    </source>
</evidence>
<gene>
    <name evidence="5" type="ORF">GCM10011591_24530</name>
</gene>
<proteinExistence type="predicted"/>
<evidence type="ECO:0000313" key="6">
    <source>
        <dbReference type="Proteomes" id="UP000612956"/>
    </source>
</evidence>
<dbReference type="SUPFAM" id="SSF53335">
    <property type="entry name" value="S-adenosyl-L-methionine-dependent methyltransferases"/>
    <property type="match status" value="1"/>
</dbReference>
<dbReference type="PANTHER" id="PTHR43464">
    <property type="entry name" value="METHYLTRANSFERASE"/>
    <property type="match status" value="1"/>
</dbReference>
<evidence type="ECO:0000256" key="3">
    <source>
        <dbReference type="ARBA" id="ARBA00022691"/>
    </source>
</evidence>
<evidence type="ECO:0000259" key="4">
    <source>
        <dbReference type="Pfam" id="PF13649"/>
    </source>
</evidence>
<feature type="domain" description="Methyltransferase" evidence="4">
    <location>
        <begin position="51"/>
        <end position="136"/>
    </location>
</feature>
<dbReference type="InterPro" id="IPR041698">
    <property type="entry name" value="Methyltransf_25"/>
</dbReference>
<dbReference type="AlphaFoldDB" id="A0A917QI66"/>
<organism evidence="5 6">
    <name type="scientific">Nocardia camponoti</name>
    <dbReference type="NCBI Taxonomy" id="1616106"/>
    <lineage>
        <taxon>Bacteria</taxon>
        <taxon>Bacillati</taxon>
        <taxon>Actinomycetota</taxon>
        <taxon>Actinomycetes</taxon>
        <taxon>Mycobacteriales</taxon>
        <taxon>Nocardiaceae</taxon>
        <taxon>Nocardia</taxon>
    </lineage>
</organism>
<name>A0A917QI66_9NOCA</name>
<evidence type="ECO:0000313" key="5">
    <source>
        <dbReference type="EMBL" id="GGK51950.1"/>
    </source>
</evidence>
<keyword evidence="2" id="KW-0808">Transferase</keyword>
<dbReference type="InterPro" id="IPR029063">
    <property type="entry name" value="SAM-dependent_MTases_sf"/>
</dbReference>
<accession>A0A917QI66</accession>